<evidence type="ECO:0000313" key="1">
    <source>
        <dbReference type="EMBL" id="SBT31783.1"/>
    </source>
</evidence>
<dbReference type="EMBL" id="FLRD01000024">
    <property type="protein sequence ID" value="SBT31783.1"/>
    <property type="molecule type" value="Genomic_DNA"/>
</dbReference>
<gene>
    <name evidence="1" type="ORF">POVWA1_008850</name>
</gene>
<accession>A0A1A8YJR1</accession>
<reference evidence="2" key="1">
    <citation type="submission" date="2016-05" db="EMBL/GenBank/DDBJ databases">
        <authorList>
            <person name="Naeem Raeece"/>
        </authorList>
    </citation>
    <scope>NUCLEOTIDE SEQUENCE [LARGE SCALE GENOMIC DNA]</scope>
</reference>
<name>A0A1A8YJR1_PLAOA</name>
<protein>
    <submittedName>
        <fullName evidence="1">Serine repeat antigen 1 (SERA1)</fullName>
    </submittedName>
</protein>
<evidence type="ECO:0000313" key="2">
    <source>
        <dbReference type="Proteomes" id="UP000078555"/>
    </source>
</evidence>
<organism evidence="1 2">
    <name type="scientific">Plasmodium ovale wallikeri</name>
    <dbReference type="NCBI Taxonomy" id="864142"/>
    <lineage>
        <taxon>Eukaryota</taxon>
        <taxon>Sar</taxon>
        <taxon>Alveolata</taxon>
        <taxon>Apicomplexa</taxon>
        <taxon>Aconoidasida</taxon>
        <taxon>Haemosporida</taxon>
        <taxon>Plasmodiidae</taxon>
        <taxon>Plasmodium</taxon>
        <taxon>Plasmodium (Plasmodium)</taxon>
    </lineage>
</organism>
<proteinExistence type="predicted"/>
<dbReference type="AlphaFoldDB" id="A0A1A8YJR1"/>
<keyword evidence="2" id="KW-1185">Reference proteome</keyword>
<sequence length="116" mass="13368">MGDAADIFHNSPQFPQFPQFSTIHHTFPQVLIKSDGKKGSLALPKLSNNLEHHINKVSTESGRKYTYKKRVREDIKSDTYHDTTYLPPSNQSNADAIYCNEQYCDRWKDKNGCFSK</sequence>
<dbReference type="Proteomes" id="UP000078555">
    <property type="component" value="Unassembled WGS sequence"/>
</dbReference>